<dbReference type="Pfam" id="PF24681">
    <property type="entry name" value="Kelch_KLHDC2_KLHL20_DRC7"/>
    <property type="match status" value="1"/>
</dbReference>
<dbReference type="PANTHER" id="PTHR46093">
    <property type="entry name" value="ACYL-COA-BINDING DOMAIN-CONTAINING PROTEIN 5"/>
    <property type="match status" value="1"/>
</dbReference>
<reference evidence="5 6" key="1">
    <citation type="submission" date="2016-11" db="EMBL/GenBank/DDBJ databases">
        <title>The macronuclear genome of Stentor coeruleus: a giant cell with tiny introns.</title>
        <authorList>
            <person name="Slabodnick M."/>
            <person name="Ruby J.G."/>
            <person name="Reiff S.B."/>
            <person name="Swart E.C."/>
            <person name="Gosai S."/>
            <person name="Prabakaran S."/>
            <person name="Witkowska E."/>
            <person name="Larue G.E."/>
            <person name="Fisher S."/>
            <person name="Freeman R.M."/>
            <person name="Gunawardena J."/>
            <person name="Chu W."/>
            <person name="Stover N.A."/>
            <person name="Gregory B.D."/>
            <person name="Nowacki M."/>
            <person name="Derisi J."/>
            <person name="Roy S.W."/>
            <person name="Marshall W.F."/>
            <person name="Sood P."/>
        </authorList>
    </citation>
    <scope>NUCLEOTIDE SEQUENCE [LARGE SCALE GENOMIC DNA]</scope>
    <source>
        <strain evidence="5">WM001</strain>
    </source>
</reference>
<keyword evidence="6" id="KW-1185">Reference proteome</keyword>
<proteinExistence type="inferred from homology"/>
<evidence type="ECO:0000256" key="3">
    <source>
        <dbReference type="ARBA" id="ARBA00022737"/>
    </source>
</evidence>
<dbReference type="AlphaFoldDB" id="A0A1R2B8F3"/>
<gene>
    <name evidence="5" type="ORF">SteCoe_28356</name>
</gene>
<dbReference type="Gene3D" id="3.30.710.10">
    <property type="entry name" value="Potassium Channel Kv1.1, Chain A"/>
    <property type="match status" value="1"/>
</dbReference>
<dbReference type="InterPro" id="IPR006652">
    <property type="entry name" value="Kelch_1"/>
</dbReference>
<dbReference type="Pfam" id="PF24570">
    <property type="entry name" value="BACK_BPM_SPOP"/>
    <property type="match status" value="1"/>
</dbReference>
<evidence type="ECO:0000313" key="5">
    <source>
        <dbReference type="EMBL" id="OMJ73054.1"/>
    </source>
</evidence>
<organism evidence="5 6">
    <name type="scientific">Stentor coeruleus</name>
    <dbReference type="NCBI Taxonomy" id="5963"/>
    <lineage>
        <taxon>Eukaryota</taxon>
        <taxon>Sar</taxon>
        <taxon>Alveolata</taxon>
        <taxon>Ciliophora</taxon>
        <taxon>Postciliodesmatophora</taxon>
        <taxon>Heterotrichea</taxon>
        <taxon>Heterotrichida</taxon>
        <taxon>Stentoridae</taxon>
        <taxon>Stentor</taxon>
    </lineage>
</organism>
<dbReference type="SMART" id="SM00612">
    <property type="entry name" value="Kelch"/>
    <property type="match status" value="5"/>
</dbReference>
<evidence type="ECO:0000313" key="6">
    <source>
        <dbReference type="Proteomes" id="UP000187209"/>
    </source>
</evidence>
<dbReference type="InterPro" id="IPR011333">
    <property type="entry name" value="SKP1/BTB/POZ_sf"/>
</dbReference>
<evidence type="ECO:0000259" key="4">
    <source>
        <dbReference type="PROSITE" id="PS50097"/>
    </source>
</evidence>
<protein>
    <recommendedName>
        <fullName evidence="4">BTB domain-containing protein</fullName>
    </recommendedName>
</protein>
<dbReference type="Pfam" id="PF01344">
    <property type="entry name" value="Kelch_1"/>
    <property type="match status" value="2"/>
</dbReference>
<dbReference type="InterPro" id="IPR056423">
    <property type="entry name" value="BACK_BPM_SPOP"/>
</dbReference>
<dbReference type="InterPro" id="IPR015915">
    <property type="entry name" value="Kelch-typ_b-propeller"/>
</dbReference>
<dbReference type="Proteomes" id="UP000187209">
    <property type="component" value="Unassembled WGS sequence"/>
</dbReference>
<dbReference type="EMBL" id="MPUH01000851">
    <property type="protein sequence ID" value="OMJ73054.1"/>
    <property type="molecule type" value="Genomic_DNA"/>
</dbReference>
<dbReference type="PANTHER" id="PTHR46093:SF18">
    <property type="entry name" value="FIBRONECTIN TYPE-III DOMAIN-CONTAINING PROTEIN"/>
    <property type="match status" value="1"/>
</dbReference>
<evidence type="ECO:0000256" key="2">
    <source>
        <dbReference type="ARBA" id="ARBA00022441"/>
    </source>
</evidence>
<dbReference type="OrthoDB" id="10251809at2759"/>
<keyword evidence="2" id="KW-0880">Kelch repeat</keyword>
<dbReference type="Gene3D" id="2.120.10.80">
    <property type="entry name" value="Kelch-type beta propeller"/>
    <property type="match status" value="2"/>
</dbReference>
<feature type="domain" description="BTB" evidence="4">
    <location>
        <begin position="331"/>
        <end position="398"/>
    </location>
</feature>
<dbReference type="Pfam" id="PF00651">
    <property type="entry name" value="BTB"/>
    <property type="match status" value="1"/>
</dbReference>
<dbReference type="SUPFAM" id="SSF117281">
    <property type="entry name" value="Kelch motif"/>
    <property type="match status" value="2"/>
</dbReference>
<dbReference type="CDD" id="cd14733">
    <property type="entry name" value="BACK"/>
    <property type="match status" value="1"/>
</dbReference>
<evidence type="ECO:0000256" key="1">
    <source>
        <dbReference type="ARBA" id="ARBA00010846"/>
    </source>
</evidence>
<comment type="caution">
    <text evidence="5">The sequence shown here is derived from an EMBL/GenBank/DDBJ whole genome shotgun (WGS) entry which is preliminary data.</text>
</comment>
<dbReference type="PROSITE" id="PS50097">
    <property type="entry name" value="BTB"/>
    <property type="match status" value="1"/>
</dbReference>
<dbReference type="InterPro" id="IPR000210">
    <property type="entry name" value="BTB/POZ_dom"/>
</dbReference>
<comment type="similarity">
    <text evidence="1">Belongs to the Tdpoz family.</text>
</comment>
<accession>A0A1R2B8F3</accession>
<dbReference type="SUPFAM" id="SSF54695">
    <property type="entry name" value="POZ domain"/>
    <property type="match status" value="1"/>
</dbReference>
<sequence length="494" mass="55849">MNMAWSYPTFDQDLPGARAAHSCDIIANKLYIFGGWNGKKALNDLHLLDTDEMKWYEPETTGRIPACRNNHTTAVVGNKIYIHGGHDGIQWLNDLYILDTNNMNWIKPLISGQQPTSRACHTMNRVGKKLYLFGGYDGSHCFNDIDVLDIETSTWIQPYVEGSIPMARNAHTMTVIGTKLCLFGGHSGNKHLKDLHILDTEIMTWHEPDIYGSPPKGLRGHTANLIGHKIYLFGGYDGRGRSNDLYILDTECMSWTHPLEVEGSPAGRQRHTACTVMNKCLFIFGGFDGNKWLNDIFILDVAKLEASEIASETISNLMANMKKLVNNPRFSDVVFVVENKEIHAHKAILVEQSDYFKAMLTGGMIESQKSRIEIKDWPYAAYLQMMEFLYTGSISGFNPTMASELFGLADAHTLKFLKKLCQNCLVHSVDIENVCDLLIIGHRHEANDLKKFCMNFIAKNIEQVSRTNGFEHLEEVPHVLIEVTRLLYSKKENS</sequence>
<dbReference type="SMART" id="SM00225">
    <property type="entry name" value="BTB"/>
    <property type="match status" value="1"/>
</dbReference>
<dbReference type="Gene3D" id="1.25.40.420">
    <property type="match status" value="1"/>
</dbReference>
<name>A0A1R2B8F3_9CILI</name>
<keyword evidence="3" id="KW-0677">Repeat</keyword>